<gene>
    <name evidence="1" type="ORF">psyc5s11_19060</name>
</gene>
<keyword evidence="2" id="KW-1185">Reference proteome</keyword>
<dbReference type="EMBL" id="AP024849">
    <property type="protein sequence ID" value="BCZ45839.1"/>
    <property type="molecule type" value="Genomic_DNA"/>
</dbReference>
<dbReference type="Proteomes" id="UP000824633">
    <property type="component" value="Chromosome"/>
</dbReference>
<name>A0ABN6IZL2_9CLOT</name>
<sequence>MFFDFSFSIPLSLNIHDYPLSNSKLAGNYDYHSNLMLPLSLLNNIENLHHL</sequence>
<evidence type="ECO:0000313" key="1">
    <source>
        <dbReference type="EMBL" id="BCZ45839.1"/>
    </source>
</evidence>
<proteinExistence type="predicted"/>
<protein>
    <submittedName>
        <fullName evidence="1">Uncharacterized protein</fullName>
    </submittedName>
</protein>
<accession>A0ABN6IZL2</accession>
<organism evidence="1 2">
    <name type="scientific">Clostridium gelidum</name>
    <dbReference type="NCBI Taxonomy" id="704125"/>
    <lineage>
        <taxon>Bacteria</taxon>
        <taxon>Bacillati</taxon>
        <taxon>Bacillota</taxon>
        <taxon>Clostridia</taxon>
        <taxon>Eubacteriales</taxon>
        <taxon>Clostridiaceae</taxon>
        <taxon>Clostridium</taxon>
    </lineage>
</organism>
<reference evidence="2" key="1">
    <citation type="submission" date="2021-07" db="EMBL/GenBank/DDBJ databases">
        <title>Complete genome sequencing of a Clostridium isolate.</title>
        <authorList>
            <person name="Ueki A."/>
            <person name="Tonouchi A."/>
        </authorList>
    </citation>
    <scope>NUCLEOTIDE SEQUENCE [LARGE SCALE GENOMIC DNA]</scope>
    <source>
        <strain evidence="2">C5S11</strain>
    </source>
</reference>
<evidence type="ECO:0000313" key="2">
    <source>
        <dbReference type="Proteomes" id="UP000824633"/>
    </source>
</evidence>